<sequence>MASSSHFHYHQDDHQPDNEDIFEDLFEDIDEFLEENERVPCNFINRHREEGQDLLWNDYFSDTPTYLHNVFRRRFRMNRTLFMRIVHRLSTKVRYFEERVDATGRSSLTALQKCTAAIRQLAYGVGADAVDEYVRMGETTARRCLHNFAAGIIRLFGDEYLRRPTPEDLQRLLYFGEQRGFPGMIGSIDCTMNDLNILDRSPVFDDIINGIAPQATFIQSIRLPQIQKHSVFAQIQEGVRKDVERAFGVLQARFAIVRNPSNIWDKRKIGNIMRACVILHNMIVEDERSSRTQYNIAEFREREEADTFTVNNPSPLGPPLERRTNLRNLETHQRLKNDLIENIWNKFGHLLNNI</sequence>
<dbReference type="PANTHER" id="PTHR47150:SF5">
    <property type="entry name" value="OS07G0546750 PROTEIN"/>
    <property type="match status" value="1"/>
</dbReference>
<dbReference type="HOGENOM" id="CLU_012390_1_2_1"/>
<dbReference type="InterPro" id="IPR006912">
    <property type="entry name" value="Harbinger_derived_prot"/>
</dbReference>
<dbReference type="Gramene" id="Bo2g147780.1">
    <property type="protein sequence ID" value="Bo2g147780.1"/>
    <property type="gene ID" value="Bo2g147780"/>
</dbReference>
<dbReference type="PANTHER" id="PTHR47150">
    <property type="entry name" value="OS12G0169200 PROTEIN"/>
    <property type="match status" value="1"/>
</dbReference>
<dbReference type="EnsemblPlants" id="Bo2g147780.1">
    <property type="protein sequence ID" value="Bo2g147780.1"/>
    <property type="gene ID" value="Bo2g147780"/>
</dbReference>
<dbReference type="eggNOG" id="ENOG502QR5Z">
    <property type="taxonomic scope" value="Eukaryota"/>
</dbReference>
<evidence type="ECO:0008006" key="3">
    <source>
        <dbReference type="Google" id="ProtNLM"/>
    </source>
</evidence>
<organism evidence="1 2">
    <name type="scientific">Brassica oleracea var. oleracea</name>
    <dbReference type="NCBI Taxonomy" id="109376"/>
    <lineage>
        <taxon>Eukaryota</taxon>
        <taxon>Viridiplantae</taxon>
        <taxon>Streptophyta</taxon>
        <taxon>Embryophyta</taxon>
        <taxon>Tracheophyta</taxon>
        <taxon>Spermatophyta</taxon>
        <taxon>Magnoliopsida</taxon>
        <taxon>eudicotyledons</taxon>
        <taxon>Gunneridae</taxon>
        <taxon>Pentapetalae</taxon>
        <taxon>rosids</taxon>
        <taxon>malvids</taxon>
        <taxon>Brassicales</taxon>
        <taxon>Brassicaceae</taxon>
        <taxon>Brassiceae</taxon>
        <taxon>Brassica</taxon>
    </lineage>
</organism>
<protein>
    <recommendedName>
        <fullName evidence="3">DDE Tnp4 domain-containing protein</fullName>
    </recommendedName>
</protein>
<evidence type="ECO:0000313" key="1">
    <source>
        <dbReference type="EnsemblPlants" id="Bo2g147780.1"/>
    </source>
</evidence>
<keyword evidence="2" id="KW-1185">Reference proteome</keyword>
<dbReference type="AlphaFoldDB" id="A0A0D3AWI7"/>
<accession>A0A0D3AWI7</accession>
<dbReference type="STRING" id="109376.A0A0D3AWI7"/>
<reference evidence="1 2" key="1">
    <citation type="journal article" date="2014" name="Genome Biol.">
        <title>Transcriptome and methylome profiling reveals relics of genome dominance in the mesopolyploid Brassica oleracea.</title>
        <authorList>
            <person name="Parkin I.A."/>
            <person name="Koh C."/>
            <person name="Tang H."/>
            <person name="Robinson S.J."/>
            <person name="Kagale S."/>
            <person name="Clarke W.E."/>
            <person name="Town C.D."/>
            <person name="Nixon J."/>
            <person name="Krishnakumar V."/>
            <person name="Bidwell S.L."/>
            <person name="Denoeud F."/>
            <person name="Belcram H."/>
            <person name="Links M.G."/>
            <person name="Just J."/>
            <person name="Clarke C."/>
            <person name="Bender T."/>
            <person name="Huebert T."/>
            <person name="Mason A.S."/>
            <person name="Pires J.C."/>
            <person name="Barker G."/>
            <person name="Moore J."/>
            <person name="Walley P.G."/>
            <person name="Manoli S."/>
            <person name="Batley J."/>
            <person name="Edwards D."/>
            <person name="Nelson M.N."/>
            <person name="Wang X."/>
            <person name="Paterson A.H."/>
            <person name="King G."/>
            <person name="Bancroft I."/>
            <person name="Chalhoub B."/>
            <person name="Sharpe A.G."/>
        </authorList>
    </citation>
    <scope>NUCLEOTIDE SEQUENCE</scope>
    <source>
        <strain evidence="1 2">cv. TO1000</strain>
    </source>
</reference>
<evidence type="ECO:0000313" key="2">
    <source>
        <dbReference type="Proteomes" id="UP000032141"/>
    </source>
</evidence>
<reference evidence="1" key="2">
    <citation type="submission" date="2015-03" db="UniProtKB">
        <authorList>
            <consortium name="EnsemblPlants"/>
        </authorList>
    </citation>
    <scope>IDENTIFICATION</scope>
</reference>
<dbReference type="Pfam" id="PF04827">
    <property type="entry name" value="Plant_tran"/>
    <property type="match status" value="2"/>
</dbReference>
<proteinExistence type="predicted"/>
<name>A0A0D3AWI7_BRAOL</name>
<dbReference type="Proteomes" id="UP000032141">
    <property type="component" value="Chromosome C2"/>
</dbReference>